<proteinExistence type="predicted"/>
<feature type="region of interest" description="Disordered" evidence="1">
    <location>
        <begin position="1"/>
        <end position="101"/>
    </location>
</feature>
<feature type="compositionally biased region" description="Basic residues" evidence="1">
    <location>
        <begin position="133"/>
        <end position="142"/>
    </location>
</feature>
<reference evidence="2" key="1">
    <citation type="journal article" date="2020" name="Stud. Mycol.">
        <title>101 Dothideomycetes genomes: a test case for predicting lifestyles and emergence of pathogens.</title>
        <authorList>
            <person name="Haridas S."/>
            <person name="Albert R."/>
            <person name="Binder M."/>
            <person name="Bloem J."/>
            <person name="Labutti K."/>
            <person name="Salamov A."/>
            <person name="Andreopoulos B."/>
            <person name="Baker S."/>
            <person name="Barry K."/>
            <person name="Bills G."/>
            <person name="Bluhm B."/>
            <person name="Cannon C."/>
            <person name="Castanera R."/>
            <person name="Culley D."/>
            <person name="Daum C."/>
            <person name="Ezra D."/>
            <person name="Gonzalez J."/>
            <person name="Henrissat B."/>
            <person name="Kuo A."/>
            <person name="Liang C."/>
            <person name="Lipzen A."/>
            <person name="Lutzoni F."/>
            <person name="Magnuson J."/>
            <person name="Mondo S."/>
            <person name="Nolan M."/>
            <person name="Ohm R."/>
            <person name="Pangilinan J."/>
            <person name="Park H.-J."/>
            <person name="Ramirez L."/>
            <person name="Alfaro M."/>
            <person name="Sun H."/>
            <person name="Tritt A."/>
            <person name="Yoshinaga Y."/>
            <person name="Zwiers L.-H."/>
            <person name="Turgeon B."/>
            <person name="Goodwin S."/>
            <person name="Spatafora J."/>
            <person name="Crous P."/>
            <person name="Grigoriev I."/>
        </authorList>
    </citation>
    <scope>NUCLEOTIDE SEQUENCE</scope>
    <source>
        <strain evidence="2">CBS 183.55</strain>
    </source>
</reference>
<feature type="compositionally biased region" description="Polar residues" evidence="1">
    <location>
        <begin position="1"/>
        <end position="20"/>
    </location>
</feature>
<organism evidence="2 3">
    <name type="scientific">Didymella exigua CBS 183.55</name>
    <dbReference type="NCBI Taxonomy" id="1150837"/>
    <lineage>
        <taxon>Eukaryota</taxon>
        <taxon>Fungi</taxon>
        <taxon>Dikarya</taxon>
        <taxon>Ascomycota</taxon>
        <taxon>Pezizomycotina</taxon>
        <taxon>Dothideomycetes</taxon>
        <taxon>Pleosporomycetidae</taxon>
        <taxon>Pleosporales</taxon>
        <taxon>Pleosporineae</taxon>
        <taxon>Didymellaceae</taxon>
        <taxon>Didymella</taxon>
    </lineage>
</organism>
<feature type="compositionally biased region" description="Basic and acidic residues" evidence="1">
    <location>
        <begin position="208"/>
        <end position="220"/>
    </location>
</feature>
<protein>
    <submittedName>
        <fullName evidence="2">Uncharacterized protein</fullName>
    </submittedName>
</protein>
<feature type="compositionally biased region" description="Basic and acidic residues" evidence="1">
    <location>
        <begin position="175"/>
        <end position="187"/>
    </location>
</feature>
<evidence type="ECO:0000313" key="3">
    <source>
        <dbReference type="Proteomes" id="UP000800082"/>
    </source>
</evidence>
<dbReference type="GeneID" id="54351623"/>
<dbReference type="Proteomes" id="UP000800082">
    <property type="component" value="Unassembled WGS sequence"/>
</dbReference>
<dbReference type="EMBL" id="ML978996">
    <property type="protein sequence ID" value="KAF1924215.1"/>
    <property type="molecule type" value="Genomic_DNA"/>
</dbReference>
<feature type="region of interest" description="Disordered" evidence="1">
    <location>
        <begin position="116"/>
        <end position="242"/>
    </location>
</feature>
<sequence length="383" mass="40542">MSTRPQAPGPNSTTAAQSKQPRSRKAANPEPSTAGRAGSAGGVMLPKEAVKKSSASKAVPTPAKDTTTQDAPKKKPRKLNKDPTSASSITPATKRGVSTGAAELEALKARVRGLEAKVEELYKTAPPTATPRSPRRRGKGRKNSSATTTATLGTLSQKKEQQEHVQEEDEEADEELGRLEDELETARQDLALYNPTSRPRARPTASDDTDHVEEIPREKPGVGAGSDRQVTLSGSYRIPLPATLNPEDVKTIQSGVSAAQNVARSFLDQRRANQALRTAQADAGPPPPPTPSAPKARKNKDNVEPELHLSTDAAGKQSWGEWIGGYSVAISRAVKSIEHEAAMEAQSQDARPASARAGSGTARKKRPGAKTALSGEQVEGLMS</sequence>
<evidence type="ECO:0000313" key="2">
    <source>
        <dbReference type="EMBL" id="KAF1924215.1"/>
    </source>
</evidence>
<dbReference type="OrthoDB" id="3946385at2759"/>
<keyword evidence="3" id="KW-1185">Reference proteome</keyword>
<feature type="compositionally biased region" description="Polar residues" evidence="1">
    <location>
        <begin position="82"/>
        <end position="91"/>
    </location>
</feature>
<gene>
    <name evidence="2" type="ORF">M421DRAFT_425053</name>
</gene>
<accession>A0A6A5R7R8</accession>
<evidence type="ECO:0000256" key="1">
    <source>
        <dbReference type="SAM" id="MobiDB-lite"/>
    </source>
</evidence>
<name>A0A6A5R7R8_9PLEO</name>
<dbReference type="RefSeq" id="XP_033444468.1">
    <property type="nucleotide sequence ID" value="XM_033593955.1"/>
</dbReference>
<feature type="compositionally biased region" description="Basic and acidic residues" evidence="1">
    <location>
        <begin position="299"/>
        <end position="309"/>
    </location>
</feature>
<feature type="region of interest" description="Disordered" evidence="1">
    <location>
        <begin position="341"/>
        <end position="383"/>
    </location>
</feature>
<feature type="compositionally biased region" description="Low complexity" evidence="1">
    <location>
        <begin position="143"/>
        <end position="156"/>
    </location>
</feature>
<feature type="region of interest" description="Disordered" evidence="1">
    <location>
        <begin position="265"/>
        <end position="315"/>
    </location>
</feature>
<dbReference type="AlphaFoldDB" id="A0A6A5R7R8"/>